<keyword evidence="1 6" id="KW-0645">Protease</keyword>
<reference evidence="8 9" key="1">
    <citation type="submission" date="2017-07" db="EMBL/GenBank/DDBJ databases">
        <title>Isolation and whole genome analysis of endospore-forming bacteria from heroin.</title>
        <authorList>
            <person name="Kalinowski J."/>
            <person name="Ahrens B."/>
            <person name="Al-Dilaimi A."/>
            <person name="Winkler A."/>
            <person name="Wibberg D."/>
            <person name="Schleenbecker U."/>
            <person name="Ruckert C."/>
            <person name="Wolfel R."/>
            <person name="Grass G."/>
        </authorList>
    </citation>
    <scope>NUCLEOTIDE SEQUENCE [LARGE SCALE GENOMIC DNA]</scope>
    <source>
        <strain evidence="8 9">7523-2</strain>
    </source>
</reference>
<dbReference type="GO" id="GO:0006518">
    <property type="term" value="P:peptide metabolic process"/>
    <property type="evidence" value="ECO:0007669"/>
    <property type="project" value="TreeGrafter"/>
</dbReference>
<feature type="domain" description="Peptidase M3A/M3B catalytic" evidence="7">
    <location>
        <begin position="167"/>
        <end position="547"/>
    </location>
</feature>
<keyword evidence="5 6" id="KW-0482">Metalloprotease</keyword>
<protein>
    <submittedName>
        <fullName evidence="8">Oligoendopeptidase F</fullName>
    </submittedName>
</protein>
<keyword evidence="2 6" id="KW-0479">Metal-binding</keyword>
<gene>
    <name evidence="8" type="ORF">CHH61_07530</name>
</gene>
<keyword evidence="3 6" id="KW-0378">Hydrolase</keyword>
<dbReference type="InterPro" id="IPR001567">
    <property type="entry name" value="Pept_M3A_M3B_dom"/>
</dbReference>
<sequence length="562" mass="65124">MGKFYQEQLDFSDTESIEQAFTKLLAVSLDTREALERFMEEESVLLDQLEEAITGHYIDFNCHNGSEEAKRAFEYDQQVIEPLMKRYEAKLDEAFLAAPALAHLPEEKYGLFVKRKRNAQQLYREENVKLEIEEASLATAYFEHTGSLTVDWDGQELTIPQLSPYFQNENRDIRKKAMSLAREALLKIEEPLQEIFSKLMVIRQQKAENAGLANYRDYMFKKYARFDYTPEDCKQLALSIAKHVKPLKEKLQRKHAAQLGVDTYRPWDVEAVIPGQQPLKPFDGAEELVEKAGTALDALDARFGGLLRRMDAEGMLDLESRKGKSPGGFCAPLPISKLSFIFMNHANTHDDMITLFHEMGHCIHNDLKKEWPLSLYRDTPMESSELASMSMELMTMDQWSLFYSEEDLKRAKYKQLKGIVDFLPAGIVIDQFQHWLYENPSHSEEERNQKYRELLETIDANVSDWSGYEKWRESSWIKVLHIFEVPFYYVEYVIAQLGALQLYKNYKQQPEQTLARYKEALALGSSKSLHEVYSAAGVRFDFSTEMIGDLMAFVEQELNELA</sequence>
<dbReference type="CDD" id="cd09606">
    <property type="entry name" value="M3B_PepF"/>
    <property type="match status" value="1"/>
</dbReference>
<dbReference type="EMBL" id="NPBS01000034">
    <property type="protein sequence ID" value="PAF26595.1"/>
    <property type="molecule type" value="Genomic_DNA"/>
</dbReference>
<dbReference type="SUPFAM" id="SSF55486">
    <property type="entry name" value="Metalloproteases ('zincins'), catalytic domain"/>
    <property type="match status" value="1"/>
</dbReference>
<evidence type="ECO:0000313" key="8">
    <source>
        <dbReference type="EMBL" id="PAF26595.1"/>
    </source>
</evidence>
<dbReference type="PANTHER" id="PTHR11804">
    <property type="entry name" value="PROTEASE M3 THIMET OLIGOPEPTIDASE-RELATED"/>
    <property type="match status" value="1"/>
</dbReference>
<evidence type="ECO:0000256" key="2">
    <source>
        <dbReference type="ARBA" id="ARBA00022723"/>
    </source>
</evidence>
<dbReference type="GO" id="GO:0046872">
    <property type="term" value="F:metal ion binding"/>
    <property type="evidence" value="ECO:0007669"/>
    <property type="project" value="UniProtKB-UniRule"/>
</dbReference>
<evidence type="ECO:0000256" key="5">
    <source>
        <dbReference type="ARBA" id="ARBA00023049"/>
    </source>
</evidence>
<comment type="similarity">
    <text evidence="6">Belongs to the peptidase M3 family.</text>
</comment>
<organism evidence="8 9">
    <name type="scientific">Shouchella clausii</name>
    <name type="common">Alkalihalobacillus clausii</name>
    <dbReference type="NCBI Taxonomy" id="79880"/>
    <lineage>
        <taxon>Bacteria</taxon>
        <taxon>Bacillati</taxon>
        <taxon>Bacillota</taxon>
        <taxon>Bacilli</taxon>
        <taxon>Bacillales</taxon>
        <taxon>Bacillaceae</taxon>
        <taxon>Shouchella</taxon>
    </lineage>
</organism>
<evidence type="ECO:0000256" key="1">
    <source>
        <dbReference type="ARBA" id="ARBA00022670"/>
    </source>
</evidence>
<evidence type="ECO:0000259" key="7">
    <source>
        <dbReference type="Pfam" id="PF01432"/>
    </source>
</evidence>
<accession>A0A268S252</accession>
<dbReference type="InterPro" id="IPR011976">
    <property type="entry name" value="Pept_M3B_oligopep-rel"/>
</dbReference>
<keyword evidence="4 6" id="KW-0862">Zinc</keyword>
<dbReference type="PANTHER" id="PTHR11804:SF48">
    <property type="entry name" value="PUTATIVE-RELATED"/>
    <property type="match status" value="1"/>
</dbReference>
<evidence type="ECO:0000256" key="3">
    <source>
        <dbReference type="ARBA" id="ARBA00022801"/>
    </source>
</evidence>
<comment type="cofactor">
    <cofactor evidence="6">
        <name>Zn(2+)</name>
        <dbReference type="ChEBI" id="CHEBI:29105"/>
    </cofactor>
    <text evidence="6">Binds 1 zinc ion.</text>
</comment>
<comment type="caution">
    <text evidence="8">The sequence shown here is derived from an EMBL/GenBank/DDBJ whole genome shotgun (WGS) entry which is preliminary data.</text>
</comment>
<dbReference type="RefSeq" id="WP_095238292.1">
    <property type="nucleotide sequence ID" value="NZ_JARRUH010000003.1"/>
</dbReference>
<evidence type="ECO:0000256" key="4">
    <source>
        <dbReference type="ARBA" id="ARBA00022833"/>
    </source>
</evidence>
<proteinExistence type="inferred from homology"/>
<dbReference type="NCBIfam" id="TIGR02289">
    <property type="entry name" value="M3_not_pepF"/>
    <property type="match status" value="1"/>
</dbReference>
<dbReference type="Proteomes" id="UP000216133">
    <property type="component" value="Unassembled WGS sequence"/>
</dbReference>
<name>A0A268S252_SHOCL</name>
<dbReference type="Gene3D" id="1.10.1370.30">
    <property type="match status" value="1"/>
</dbReference>
<dbReference type="AlphaFoldDB" id="A0A268S252"/>
<dbReference type="Pfam" id="PF01432">
    <property type="entry name" value="Peptidase_M3"/>
    <property type="match status" value="1"/>
</dbReference>
<dbReference type="GO" id="GO:0006508">
    <property type="term" value="P:proteolysis"/>
    <property type="evidence" value="ECO:0007669"/>
    <property type="project" value="UniProtKB-KW"/>
</dbReference>
<dbReference type="GO" id="GO:0004222">
    <property type="term" value="F:metalloendopeptidase activity"/>
    <property type="evidence" value="ECO:0007669"/>
    <property type="project" value="InterPro"/>
</dbReference>
<dbReference type="InterPro" id="IPR045090">
    <property type="entry name" value="Pept_M3A_M3B"/>
</dbReference>
<evidence type="ECO:0000256" key="6">
    <source>
        <dbReference type="RuleBase" id="RU003435"/>
    </source>
</evidence>
<evidence type="ECO:0000313" key="9">
    <source>
        <dbReference type="Proteomes" id="UP000216133"/>
    </source>
</evidence>